<name>A0A0A9YRS6_LYGHE</name>
<evidence type="ECO:0000313" key="2">
    <source>
        <dbReference type="EMBL" id="JAG32230.1"/>
    </source>
</evidence>
<sequence length="143" mass="15757">MMTTTPGVTITVIVVVVVVRTLPVHSIASPRPQPLTRCDQNLPSCVRCVDFPQAVDPDVQLSHHAQLVAVPFHLVLYKRDAEPGQQRRVALAARPALPVTSAPRLKVPWIEPERSAWPQAKPLTCHSRVGQLDVAYEVVHFPA</sequence>
<feature type="chain" id="PRO_5002072581" description="Secreted protein" evidence="1">
    <location>
        <begin position="27"/>
        <end position="143"/>
    </location>
</feature>
<feature type="signal peptide" evidence="1">
    <location>
        <begin position="1"/>
        <end position="26"/>
    </location>
</feature>
<evidence type="ECO:0000256" key="1">
    <source>
        <dbReference type="SAM" id="SignalP"/>
    </source>
</evidence>
<dbReference type="AlphaFoldDB" id="A0A0A9YRS6"/>
<accession>A0A0A9YRS6</accession>
<gene>
    <name evidence="2" type="ORF">CM83_23740</name>
</gene>
<proteinExistence type="predicted"/>
<organism evidence="2">
    <name type="scientific">Lygus hesperus</name>
    <name type="common">Western plant bug</name>
    <dbReference type="NCBI Taxonomy" id="30085"/>
    <lineage>
        <taxon>Eukaryota</taxon>
        <taxon>Metazoa</taxon>
        <taxon>Ecdysozoa</taxon>
        <taxon>Arthropoda</taxon>
        <taxon>Hexapoda</taxon>
        <taxon>Insecta</taxon>
        <taxon>Pterygota</taxon>
        <taxon>Neoptera</taxon>
        <taxon>Paraneoptera</taxon>
        <taxon>Hemiptera</taxon>
        <taxon>Heteroptera</taxon>
        <taxon>Panheteroptera</taxon>
        <taxon>Cimicomorpha</taxon>
        <taxon>Miridae</taxon>
        <taxon>Mirini</taxon>
        <taxon>Lygus</taxon>
    </lineage>
</organism>
<keyword evidence="1" id="KW-0732">Signal</keyword>
<reference evidence="2" key="1">
    <citation type="journal article" date="2014" name="PLoS ONE">
        <title>Transcriptome-Based Identification of ABC Transporters in the Western Tarnished Plant Bug Lygus hesperus.</title>
        <authorList>
            <person name="Hull J.J."/>
            <person name="Chaney K."/>
            <person name="Geib S.M."/>
            <person name="Fabrick J.A."/>
            <person name="Brent C.S."/>
            <person name="Walsh D."/>
            <person name="Lavine L.C."/>
        </authorList>
    </citation>
    <scope>NUCLEOTIDE SEQUENCE</scope>
</reference>
<evidence type="ECO:0008006" key="3">
    <source>
        <dbReference type="Google" id="ProtNLM"/>
    </source>
</evidence>
<reference evidence="2" key="2">
    <citation type="submission" date="2014-07" db="EMBL/GenBank/DDBJ databases">
        <authorList>
            <person name="Hull J."/>
        </authorList>
    </citation>
    <scope>NUCLEOTIDE SEQUENCE</scope>
</reference>
<dbReference type="EMBL" id="GBHO01011374">
    <property type="protein sequence ID" value="JAG32230.1"/>
    <property type="molecule type" value="Transcribed_RNA"/>
</dbReference>
<protein>
    <recommendedName>
        <fullName evidence="3">Secreted protein</fullName>
    </recommendedName>
</protein>